<feature type="domain" description="SusD-like N-terminal" evidence="7">
    <location>
        <begin position="86"/>
        <end position="215"/>
    </location>
</feature>
<dbReference type="Pfam" id="PF07980">
    <property type="entry name" value="SusD_RagB"/>
    <property type="match status" value="1"/>
</dbReference>
<keyword evidence="3" id="KW-0732">Signal</keyword>
<evidence type="ECO:0000313" key="8">
    <source>
        <dbReference type="EMBL" id="WKN39015.1"/>
    </source>
</evidence>
<keyword evidence="5" id="KW-0998">Cell outer membrane</keyword>
<sequence>MSLKNYIIILLLPLFACSESFLDKDPMSTLTDATFYKTEDDALASLSGVYDAFAKNNTMDFLYLIHGYMPCGDVLAGSQGLANSTYLYNIDINTGGGIWNGTYLVVTRANTTIDMVGEMSIDEELKQRVVAEAKFLRGLAYFNLARYFGGVPLITYMQTASTDFYPSRAPVEDVWAQVKKDFTEAAQVLPVSYESNDLGRATKGAALAMLAKTHLEIAEYEEVVTRSEEVIALNTYELRDEMLDNFSQTENNGSESIFETQHRIDPNGGWKDDNDAFWLSAYMAPPGIGTEYAPFGGWGGYSPTPQLLNAYEPGDERLKGTFLFVGDEHVSGYIMEDSTADYNTELYPAVPAIHKWWRGPAGDPQKQYDNMNFPYIRYAELLLNYAEALNEVGRSADAIGQINIVRNRSELPDLPMDLSKNGVLDAIFQERRVEFVFEYSFWRDLIRRDRAAKFALEEHGQVWPEHQRLMPIPQNEMDNNPNLTQQNPGY</sequence>
<evidence type="ECO:0000256" key="5">
    <source>
        <dbReference type="ARBA" id="ARBA00023237"/>
    </source>
</evidence>
<evidence type="ECO:0000259" key="7">
    <source>
        <dbReference type="Pfam" id="PF14322"/>
    </source>
</evidence>
<name>A0AA49GTR2_9BACT</name>
<dbReference type="Gene3D" id="1.25.40.390">
    <property type="match status" value="1"/>
</dbReference>
<accession>A0AA49GTR2</accession>
<protein>
    <submittedName>
        <fullName evidence="8">RagB/SusD family nutrient uptake outer membrane protein</fullName>
    </submittedName>
</protein>
<reference evidence="8" key="2">
    <citation type="journal article" date="2024" name="Antonie Van Leeuwenhoek">
        <title>Roseihalotalea indica gen. nov., sp. nov., a halophilic Bacteroidetes from mesopelagic Southwest Indian Ocean with higher carbohydrate metabolic potential.</title>
        <authorList>
            <person name="Chen B."/>
            <person name="Zhang M."/>
            <person name="Lin D."/>
            <person name="Ye J."/>
            <person name="Tang K."/>
        </authorList>
    </citation>
    <scope>NUCLEOTIDE SEQUENCE</scope>
    <source>
        <strain evidence="8">TK19036</strain>
    </source>
</reference>
<dbReference type="CDD" id="cd08977">
    <property type="entry name" value="SusD"/>
    <property type="match status" value="1"/>
</dbReference>
<dbReference type="EMBL" id="CP120682">
    <property type="protein sequence ID" value="WKN39015.1"/>
    <property type="molecule type" value="Genomic_DNA"/>
</dbReference>
<evidence type="ECO:0000256" key="2">
    <source>
        <dbReference type="ARBA" id="ARBA00006275"/>
    </source>
</evidence>
<evidence type="ECO:0000256" key="4">
    <source>
        <dbReference type="ARBA" id="ARBA00023136"/>
    </source>
</evidence>
<dbReference type="InterPro" id="IPR033985">
    <property type="entry name" value="SusD-like_N"/>
</dbReference>
<comment type="subcellular location">
    <subcellularLocation>
        <location evidence="1">Cell outer membrane</location>
    </subcellularLocation>
</comment>
<reference evidence="8" key="1">
    <citation type="journal article" date="2023" name="Comput. Struct. Biotechnol. J.">
        <title>Discovery of a novel marine Bacteroidetes with a rich repertoire of carbohydrate-active enzymes.</title>
        <authorList>
            <person name="Chen B."/>
            <person name="Liu G."/>
            <person name="Chen Q."/>
            <person name="Wang H."/>
            <person name="Liu L."/>
            <person name="Tang K."/>
        </authorList>
    </citation>
    <scope>NUCLEOTIDE SEQUENCE</scope>
    <source>
        <strain evidence="8">TK19036</strain>
    </source>
</reference>
<feature type="domain" description="RagB/SusD" evidence="6">
    <location>
        <begin position="255"/>
        <end position="490"/>
    </location>
</feature>
<evidence type="ECO:0000256" key="3">
    <source>
        <dbReference type="ARBA" id="ARBA00022729"/>
    </source>
</evidence>
<keyword evidence="4" id="KW-0472">Membrane</keyword>
<dbReference type="SUPFAM" id="SSF48452">
    <property type="entry name" value="TPR-like"/>
    <property type="match status" value="1"/>
</dbReference>
<dbReference type="AlphaFoldDB" id="A0AA49GTR2"/>
<dbReference type="GO" id="GO:0009279">
    <property type="term" value="C:cell outer membrane"/>
    <property type="evidence" value="ECO:0007669"/>
    <property type="project" value="UniProtKB-SubCell"/>
</dbReference>
<proteinExistence type="inferred from homology"/>
<organism evidence="8">
    <name type="scientific">Roseihalotalea indica</name>
    <dbReference type="NCBI Taxonomy" id="2867963"/>
    <lineage>
        <taxon>Bacteria</taxon>
        <taxon>Pseudomonadati</taxon>
        <taxon>Bacteroidota</taxon>
        <taxon>Cytophagia</taxon>
        <taxon>Cytophagales</taxon>
        <taxon>Catalimonadaceae</taxon>
        <taxon>Roseihalotalea</taxon>
    </lineage>
</organism>
<evidence type="ECO:0000256" key="1">
    <source>
        <dbReference type="ARBA" id="ARBA00004442"/>
    </source>
</evidence>
<dbReference type="InterPro" id="IPR012944">
    <property type="entry name" value="SusD_RagB_dom"/>
</dbReference>
<comment type="similarity">
    <text evidence="2">Belongs to the SusD family.</text>
</comment>
<dbReference type="InterPro" id="IPR011990">
    <property type="entry name" value="TPR-like_helical_dom_sf"/>
</dbReference>
<dbReference type="Pfam" id="PF14322">
    <property type="entry name" value="SusD-like_3"/>
    <property type="match status" value="1"/>
</dbReference>
<evidence type="ECO:0000259" key="6">
    <source>
        <dbReference type="Pfam" id="PF07980"/>
    </source>
</evidence>
<gene>
    <name evidence="8" type="ORF">K4G66_09905</name>
</gene>